<dbReference type="InterPro" id="IPR036291">
    <property type="entry name" value="NAD(P)-bd_dom_sf"/>
</dbReference>
<keyword evidence="3" id="KW-0520">NAD</keyword>
<dbReference type="RefSeq" id="WP_354152644.1">
    <property type="nucleotide sequence ID" value="NZ_JBEPMN010000015.1"/>
</dbReference>
<keyword evidence="8" id="KW-1185">Reference proteome</keyword>
<evidence type="ECO:0000256" key="2">
    <source>
        <dbReference type="ARBA" id="ARBA00023002"/>
    </source>
</evidence>
<organism evidence="7 8">
    <name type="scientific">Aquamicrobium ahrensii</name>
    <dbReference type="NCBI Taxonomy" id="469551"/>
    <lineage>
        <taxon>Bacteria</taxon>
        <taxon>Pseudomonadati</taxon>
        <taxon>Pseudomonadota</taxon>
        <taxon>Alphaproteobacteria</taxon>
        <taxon>Hyphomicrobiales</taxon>
        <taxon>Phyllobacteriaceae</taxon>
        <taxon>Aquamicrobium</taxon>
    </lineage>
</organism>
<dbReference type="PROSITE" id="PS00670">
    <property type="entry name" value="D_2_HYDROXYACID_DH_2"/>
    <property type="match status" value="1"/>
</dbReference>
<feature type="domain" description="D-isomer specific 2-hydroxyacid dehydrogenase catalytic" evidence="5">
    <location>
        <begin position="59"/>
        <end position="325"/>
    </location>
</feature>
<evidence type="ECO:0000313" key="7">
    <source>
        <dbReference type="EMBL" id="MET3662802.1"/>
    </source>
</evidence>
<evidence type="ECO:0000313" key="8">
    <source>
        <dbReference type="Proteomes" id="UP001549143"/>
    </source>
</evidence>
<dbReference type="CDD" id="cd12173">
    <property type="entry name" value="PGDH_4"/>
    <property type="match status" value="1"/>
</dbReference>
<feature type="domain" description="D-isomer specific 2-hydroxyacid dehydrogenase NAD-binding" evidence="6">
    <location>
        <begin position="117"/>
        <end position="293"/>
    </location>
</feature>
<accession>A0ABV2KNY2</accession>
<evidence type="ECO:0000256" key="1">
    <source>
        <dbReference type="ARBA" id="ARBA00005854"/>
    </source>
</evidence>
<dbReference type="PANTHER" id="PTHR42789:SF1">
    <property type="entry name" value="D-ISOMER SPECIFIC 2-HYDROXYACID DEHYDROGENASE FAMILY PROTEIN (AFU_ORTHOLOGUE AFUA_6G10090)"/>
    <property type="match status" value="1"/>
</dbReference>
<sequence length="347" mass="37129">MVRKTVVRLDTWYDKAMEERLACERDIDLITCERLDVAAATAALGQAHVYQICSTRDEVPEGLFVTGSLVGRCPNLLCVSTSGAGFDTVDVAACTAAGILVVNQAGGNAAAVAEHTIAMVLALSRRILESDRRLRRERGFTREDLMGSDVAGKTIGLVGLGHVGTCVAALAQAFGMRVVACDPYLTPDEISRRGASALSLEGVLAQADFVSLHCPRNKETLGMIGQAEFGRMRKGAFFLTTARGGIHDEAALAEALARGHLAGAAVDVWDREPPPLDHPLLASDKVIATYHTAGVTHEARRNMAAIAAEQIVTVLRGERPPRLVNVAAFPAFLRRFEETIIAEACEQ</sequence>
<dbReference type="InterPro" id="IPR029753">
    <property type="entry name" value="D-isomer_DH_CS"/>
</dbReference>
<evidence type="ECO:0000259" key="5">
    <source>
        <dbReference type="Pfam" id="PF00389"/>
    </source>
</evidence>
<dbReference type="EC" id="1.1.1.95" evidence="7"/>
<gene>
    <name evidence="7" type="ORF">ABID44_003153</name>
</gene>
<comment type="similarity">
    <text evidence="1 4">Belongs to the D-isomer specific 2-hydroxyacid dehydrogenase family.</text>
</comment>
<dbReference type="PANTHER" id="PTHR42789">
    <property type="entry name" value="D-ISOMER SPECIFIC 2-HYDROXYACID DEHYDROGENASE FAMILY PROTEIN (AFU_ORTHOLOGUE AFUA_6G10090)"/>
    <property type="match status" value="1"/>
</dbReference>
<dbReference type="Gene3D" id="3.40.50.720">
    <property type="entry name" value="NAD(P)-binding Rossmann-like Domain"/>
    <property type="match status" value="2"/>
</dbReference>
<dbReference type="Pfam" id="PF00389">
    <property type="entry name" value="2-Hacid_dh"/>
    <property type="match status" value="1"/>
</dbReference>
<dbReference type="InterPro" id="IPR050857">
    <property type="entry name" value="D-2-hydroxyacid_DH"/>
</dbReference>
<dbReference type="GO" id="GO:0004617">
    <property type="term" value="F:phosphoglycerate dehydrogenase activity"/>
    <property type="evidence" value="ECO:0007669"/>
    <property type="project" value="UniProtKB-EC"/>
</dbReference>
<dbReference type="SUPFAM" id="SSF51735">
    <property type="entry name" value="NAD(P)-binding Rossmann-fold domains"/>
    <property type="match status" value="1"/>
</dbReference>
<protein>
    <submittedName>
        <fullName evidence="7">D-3-phosphoglycerate dehydrogenase</fullName>
        <ecNumber evidence="7">1.1.1.95</ecNumber>
    </submittedName>
</protein>
<dbReference type="EMBL" id="JBEPMN010000015">
    <property type="protein sequence ID" value="MET3662802.1"/>
    <property type="molecule type" value="Genomic_DNA"/>
</dbReference>
<evidence type="ECO:0000259" key="6">
    <source>
        <dbReference type="Pfam" id="PF02826"/>
    </source>
</evidence>
<dbReference type="Proteomes" id="UP001549143">
    <property type="component" value="Unassembled WGS sequence"/>
</dbReference>
<dbReference type="InterPro" id="IPR006140">
    <property type="entry name" value="D-isomer_DH_NAD-bd"/>
</dbReference>
<comment type="caution">
    <text evidence="7">The sequence shown here is derived from an EMBL/GenBank/DDBJ whole genome shotgun (WGS) entry which is preliminary data.</text>
</comment>
<dbReference type="InterPro" id="IPR006139">
    <property type="entry name" value="D-isomer_2_OHA_DH_cat_dom"/>
</dbReference>
<reference evidence="7 8" key="1">
    <citation type="submission" date="2024-06" db="EMBL/GenBank/DDBJ databases">
        <title>Genomic Encyclopedia of Type Strains, Phase IV (KMG-IV): sequencing the most valuable type-strain genomes for metagenomic binning, comparative biology and taxonomic classification.</title>
        <authorList>
            <person name="Goeker M."/>
        </authorList>
    </citation>
    <scope>NUCLEOTIDE SEQUENCE [LARGE SCALE GENOMIC DNA]</scope>
    <source>
        <strain evidence="7 8">DSM 19730</strain>
    </source>
</reference>
<evidence type="ECO:0000256" key="4">
    <source>
        <dbReference type="RuleBase" id="RU003719"/>
    </source>
</evidence>
<dbReference type="Pfam" id="PF02826">
    <property type="entry name" value="2-Hacid_dh_C"/>
    <property type="match status" value="1"/>
</dbReference>
<keyword evidence="2 4" id="KW-0560">Oxidoreductase</keyword>
<name>A0ABV2KNY2_9HYPH</name>
<dbReference type="SUPFAM" id="SSF52283">
    <property type="entry name" value="Formate/glycerate dehydrogenase catalytic domain-like"/>
    <property type="match status" value="1"/>
</dbReference>
<evidence type="ECO:0000256" key="3">
    <source>
        <dbReference type="ARBA" id="ARBA00023027"/>
    </source>
</evidence>
<proteinExistence type="inferred from homology"/>